<keyword evidence="27" id="KW-0732">Signal</keyword>
<dbReference type="Ensembl" id="ENSONIT00000002231.2">
    <property type="protein sequence ID" value="ENSONIP00000002231.2"/>
    <property type="gene ID" value="ENSONIG00000001783.2"/>
</dbReference>
<dbReference type="GO" id="GO:0009612">
    <property type="term" value="P:response to mechanical stimulus"/>
    <property type="evidence" value="ECO:0007669"/>
    <property type="project" value="UniProtKB-ARBA"/>
</dbReference>
<evidence type="ECO:0000256" key="11">
    <source>
        <dbReference type="ARBA" id="ARBA00022989"/>
    </source>
</evidence>
<comment type="catalytic activity">
    <reaction evidence="19">
        <text>Rb(+)(in) = Rb(+)(out)</text>
        <dbReference type="Rhea" id="RHEA:78547"/>
        <dbReference type="ChEBI" id="CHEBI:49847"/>
    </reaction>
</comment>
<feature type="region of interest" description="Disordered" evidence="25">
    <location>
        <begin position="288"/>
        <end position="327"/>
    </location>
</feature>
<evidence type="ECO:0000256" key="27">
    <source>
        <dbReference type="SAM" id="SignalP"/>
    </source>
</evidence>
<reference evidence="30" key="1">
    <citation type="submission" date="2012-01" db="EMBL/GenBank/DDBJ databases">
        <title>The Genome Sequence of Oreochromis niloticus (Nile Tilapia).</title>
        <authorList>
            <consortium name="Broad Institute Genome Assembly Team"/>
            <consortium name="Broad Institute Sequencing Platform"/>
            <person name="Di Palma F."/>
            <person name="Johnson J."/>
            <person name="Lander E.S."/>
            <person name="Lindblad-Toh K."/>
        </authorList>
    </citation>
    <scope>NUCLEOTIDE SEQUENCE [LARGE SCALE GENOMIC DNA]</scope>
</reference>
<dbReference type="GO" id="GO:0015271">
    <property type="term" value="F:outward rectifier potassium channel activity"/>
    <property type="evidence" value="ECO:0007669"/>
    <property type="project" value="TreeGrafter"/>
</dbReference>
<dbReference type="PANTHER" id="PTHR11003:SF30">
    <property type="entry name" value="POTASSIUM CHANNEL SUBFAMILY K MEMBER 4"/>
    <property type="match status" value="1"/>
</dbReference>
<sequence>MRCSTLLAILTGVLLYLVLGAVVFRALEAPQEEGVHMKLQDTRRDFLLNFSCVDSDKLQVLIEEVVEATGAGVDPIGNATFVSKWDLASAFFFSGTIITTIGFGNISPKTEGGQLFCIFYALVGIPLFGILLAGVGDHLGTGLRKTVAKIEKLFLKWRVSPTIVRVISAVLSILLGCVLFVALPIFVFQEVEEWTLLESAYFVVITLTTVGFGDYVAGDSGKEGSDHWYKPLVWFWILLGLAYFASILTMIGNWLRVLSKKTRAEMEELRAHATDWTQNIQNMSVDFRMPGKIDDPFKRRRRKRRHGPRSHGHSVSEEAPPDPHLSQPLDYFGENLAFIDESSDTQSSKLHLDPLLNPTKPNPRQPKRRRHRRPVPQRNHKNNSSNTTNKKEPNGNPRSVPDLPPKPCD</sequence>
<feature type="transmembrane region" description="Helical" evidence="26">
    <location>
        <begin position="200"/>
        <end position="218"/>
    </location>
</feature>
<feature type="transmembrane region" description="Helical" evidence="26">
    <location>
        <begin position="163"/>
        <end position="188"/>
    </location>
</feature>
<evidence type="ECO:0000256" key="13">
    <source>
        <dbReference type="ARBA" id="ARBA00023136"/>
    </source>
</evidence>
<evidence type="ECO:0000256" key="1">
    <source>
        <dbReference type="ARBA" id="ARBA00004489"/>
    </source>
</evidence>
<gene>
    <name evidence="29" type="primary">KCNK4</name>
</gene>
<dbReference type="GO" id="GO:0022841">
    <property type="term" value="F:potassium ion leak channel activity"/>
    <property type="evidence" value="ECO:0007669"/>
    <property type="project" value="TreeGrafter"/>
</dbReference>
<evidence type="ECO:0000256" key="26">
    <source>
        <dbReference type="SAM" id="Phobius"/>
    </source>
</evidence>
<proteinExistence type="inferred from homology"/>
<dbReference type="PRINTS" id="PR01499">
    <property type="entry name" value="TREKCHANNEL"/>
</dbReference>
<reference evidence="29" key="3">
    <citation type="submission" date="2025-09" db="UniProtKB">
        <authorList>
            <consortium name="Ensembl"/>
        </authorList>
    </citation>
    <scope>IDENTIFICATION</scope>
</reference>
<evidence type="ECO:0000313" key="29">
    <source>
        <dbReference type="Ensembl" id="ENSONIP00000002231.2"/>
    </source>
</evidence>
<evidence type="ECO:0000256" key="24">
    <source>
        <dbReference type="RuleBase" id="RU003857"/>
    </source>
</evidence>
<keyword evidence="13 26" id="KW-0472">Membrane</keyword>
<dbReference type="InterPro" id="IPR003280">
    <property type="entry name" value="2pore_dom_K_chnl"/>
</dbReference>
<dbReference type="STRING" id="8128.ENSONIP00000002231"/>
<evidence type="ECO:0000256" key="23">
    <source>
        <dbReference type="ARBA" id="ARBA00081382"/>
    </source>
</evidence>
<feature type="region of interest" description="Disordered" evidence="25">
    <location>
        <begin position="342"/>
        <end position="409"/>
    </location>
</feature>
<evidence type="ECO:0000256" key="20">
    <source>
        <dbReference type="ARBA" id="ARBA00044691"/>
    </source>
</evidence>
<feature type="transmembrane region" description="Helical" evidence="26">
    <location>
        <begin position="118"/>
        <end position="136"/>
    </location>
</feature>
<keyword evidence="7 24" id="KW-0812">Transmembrane</keyword>
<evidence type="ECO:0000256" key="16">
    <source>
        <dbReference type="ARBA" id="ARBA00023273"/>
    </source>
</evidence>
<dbReference type="SUPFAM" id="SSF81324">
    <property type="entry name" value="Voltage-gated potassium channels"/>
    <property type="match status" value="2"/>
</dbReference>
<keyword evidence="17 24" id="KW-0407">Ion channel</keyword>
<name>I3J041_ORENI</name>
<keyword evidence="30" id="KW-1185">Reference proteome</keyword>
<feature type="domain" description="Potassium channel" evidence="28">
    <location>
        <begin position="175"/>
        <end position="256"/>
    </location>
</feature>
<dbReference type="PRINTS" id="PR01333">
    <property type="entry name" value="2POREKCHANEL"/>
</dbReference>
<dbReference type="PANTHER" id="PTHR11003">
    <property type="entry name" value="POTASSIUM CHANNEL, SUBFAMILY K"/>
    <property type="match status" value="1"/>
</dbReference>
<comment type="subcellular location">
    <subcellularLocation>
        <location evidence="2">Cell membrane</location>
        <topology evidence="2">Multi-pass membrane protein</topology>
    </subcellularLocation>
    <subcellularLocation>
        <location evidence="1">Cell projection</location>
        <location evidence="1">Axon</location>
    </subcellularLocation>
</comment>
<evidence type="ECO:0000256" key="10">
    <source>
        <dbReference type="ARBA" id="ARBA00022958"/>
    </source>
</evidence>
<dbReference type="HOGENOM" id="CLU_022504_1_1_1"/>
<dbReference type="GO" id="GO:0005886">
    <property type="term" value="C:plasma membrane"/>
    <property type="evidence" value="ECO:0007669"/>
    <property type="project" value="UniProtKB-SubCell"/>
</dbReference>
<evidence type="ECO:0000256" key="14">
    <source>
        <dbReference type="ARBA" id="ARBA00023157"/>
    </source>
</evidence>
<keyword evidence="9" id="KW-0631">Potassium channel</keyword>
<organism evidence="29 30">
    <name type="scientific">Oreochromis niloticus</name>
    <name type="common">Nile tilapia</name>
    <name type="synonym">Tilapia nilotica</name>
    <dbReference type="NCBI Taxonomy" id="8128"/>
    <lineage>
        <taxon>Eukaryota</taxon>
        <taxon>Metazoa</taxon>
        <taxon>Chordata</taxon>
        <taxon>Craniata</taxon>
        <taxon>Vertebrata</taxon>
        <taxon>Euteleostomi</taxon>
        <taxon>Actinopterygii</taxon>
        <taxon>Neopterygii</taxon>
        <taxon>Teleostei</taxon>
        <taxon>Neoteleostei</taxon>
        <taxon>Acanthomorphata</taxon>
        <taxon>Ovalentaria</taxon>
        <taxon>Cichlomorphae</taxon>
        <taxon>Cichliformes</taxon>
        <taxon>Cichlidae</taxon>
        <taxon>African cichlids</taxon>
        <taxon>Pseudocrenilabrinae</taxon>
        <taxon>Oreochromini</taxon>
        <taxon>Oreochromis</taxon>
    </lineage>
</organism>
<keyword evidence="11 26" id="KW-1133">Transmembrane helix</keyword>
<evidence type="ECO:0000256" key="21">
    <source>
        <dbReference type="ARBA" id="ARBA00063569"/>
    </source>
</evidence>
<keyword evidence="5" id="KW-1003">Cell membrane</keyword>
<dbReference type="AlphaFoldDB" id="I3J041"/>
<dbReference type="Gene3D" id="1.10.287.70">
    <property type="match status" value="1"/>
</dbReference>
<dbReference type="GeneTree" id="ENSGT00940000160310"/>
<dbReference type="InterPro" id="IPR013099">
    <property type="entry name" value="K_chnl_dom"/>
</dbReference>
<evidence type="ECO:0000256" key="2">
    <source>
        <dbReference type="ARBA" id="ARBA00004651"/>
    </source>
</evidence>
<evidence type="ECO:0000256" key="6">
    <source>
        <dbReference type="ARBA" id="ARBA00022538"/>
    </source>
</evidence>
<evidence type="ECO:0000256" key="5">
    <source>
        <dbReference type="ARBA" id="ARBA00022475"/>
    </source>
</evidence>
<comment type="similarity">
    <text evidence="3 24">Belongs to the two pore domain potassium channel (TC 1.A.1.8) family.</text>
</comment>
<dbReference type="InterPro" id="IPR003976">
    <property type="entry name" value="2pore_dom_K_chnl_TREK"/>
</dbReference>
<dbReference type="GO" id="GO:0046872">
    <property type="term" value="F:metal ion binding"/>
    <property type="evidence" value="ECO:0007669"/>
    <property type="project" value="UniProtKB-KW"/>
</dbReference>
<evidence type="ECO:0000256" key="15">
    <source>
        <dbReference type="ARBA" id="ARBA00023180"/>
    </source>
</evidence>
<keyword evidence="16" id="KW-0966">Cell projection</keyword>
<dbReference type="GO" id="GO:0030424">
    <property type="term" value="C:axon"/>
    <property type="evidence" value="ECO:0007669"/>
    <property type="project" value="UniProtKB-SubCell"/>
</dbReference>
<evidence type="ECO:0000256" key="4">
    <source>
        <dbReference type="ARBA" id="ARBA00022448"/>
    </source>
</evidence>
<keyword evidence="4 24" id="KW-0813">Transport</keyword>
<comment type="catalytic activity">
    <reaction evidence="20">
        <text>Cs(+)(in) = Cs(+)(out)</text>
        <dbReference type="Rhea" id="RHEA:78555"/>
        <dbReference type="ChEBI" id="CHEBI:49547"/>
    </reaction>
</comment>
<evidence type="ECO:0000256" key="25">
    <source>
        <dbReference type="SAM" id="MobiDB-lite"/>
    </source>
</evidence>
<comment type="catalytic activity">
    <reaction evidence="18">
        <text>K(+)(in) = K(+)(out)</text>
        <dbReference type="Rhea" id="RHEA:29463"/>
        <dbReference type="ChEBI" id="CHEBI:29103"/>
    </reaction>
</comment>
<keyword evidence="6" id="KW-0633">Potassium transport</keyword>
<feature type="transmembrane region" description="Helical" evidence="26">
    <location>
        <begin position="87"/>
        <end position="106"/>
    </location>
</feature>
<evidence type="ECO:0000256" key="18">
    <source>
        <dbReference type="ARBA" id="ARBA00034430"/>
    </source>
</evidence>
<dbReference type="Pfam" id="PF07885">
    <property type="entry name" value="Ion_trans_2"/>
    <property type="match status" value="2"/>
</dbReference>
<evidence type="ECO:0000259" key="28">
    <source>
        <dbReference type="Pfam" id="PF07885"/>
    </source>
</evidence>
<feature type="signal peptide" evidence="27">
    <location>
        <begin position="1"/>
        <end position="20"/>
    </location>
</feature>
<feature type="chain" id="PRO_5025471617" description="Potassium channel subfamily K member 4" evidence="27">
    <location>
        <begin position="21"/>
        <end position="409"/>
    </location>
</feature>
<evidence type="ECO:0000256" key="8">
    <source>
        <dbReference type="ARBA" id="ARBA00022723"/>
    </source>
</evidence>
<feature type="compositionally biased region" description="Basic residues" evidence="25">
    <location>
        <begin position="298"/>
        <end position="312"/>
    </location>
</feature>
<evidence type="ECO:0000256" key="17">
    <source>
        <dbReference type="ARBA" id="ARBA00023303"/>
    </source>
</evidence>
<evidence type="ECO:0000313" key="30">
    <source>
        <dbReference type="Proteomes" id="UP000005207"/>
    </source>
</evidence>
<accession>I3J041</accession>
<feature type="transmembrane region" description="Helical" evidence="26">
    <location>
        <begin position="233"/>
        <end position="255"/>
    </location>
</feature>
<keyword evidence="14" id="KW-1015">Disulfide bond</keyword>
<evidence type="ECO:0000256" key="19">
    <source>
        <dbReference type="ARBA" id="ARBA00044657"/>
    </source>
</evidence>
<dbReference type="Proteomes" id="UP000005207">
    <property type="component" value="Linkage group LG10"/>
</dbReference>
<evidence type="ECO:0000256" key="3">
    <source>
        <dbReference type="ARBA" id="ARBA00006666"/>
    </source>
</evidence>
<keyword evidence="10" id="KW-0630">Potassium</keyword>
<dbReference type="InParanoid" id="I3J041"/>
<keyword evidence="15" id="KW-0325">Glycoprotein</keyword>
<feature type="domain" description="Potassium channel" evidence="28">
    <location>
        <begin position="79"/>
        <end position="137"/>
    </location>
</feature>
<dbReference type="eggNOG" id="KOG1418">
    <property type="taxonomic scope" value="Eukaryota"/>
</dbReference>
<reference evidence="29" key="2">
    <citation type="submission" date="2025-08" db="UniProtKB">
        <authorList>
            <consortium name="Ensembl"/>
        </authorList>
    </citation>
    <scope>IDENTIFICATION</scope>
</reference>
<dbReference type="GO" id="GO:0030322">
    <property type="term" value="P:stabilization of membrane potential"/>
    <property type="evidence" value="ECO:0007669"/>
    <property type="project" value="TreeGrafter"/>
</dbReference>
<comment type="subunit">
    <text evidence="21">Homodimer; disulfide-linked. Forms heterodimers with other 2-pore domain K(+) channel subunits, such as KCNK2 and KCNK10.</text>
</comment>
<evidence type="ECO:0000256" key="12">
    <source>
        <dbReference type="ARBA" id="ARBA00023065"/>
    </source>
</evidence>
<keyword evidence="8" id="KW-0479">Metal-binding</keyword>
<feature type="compositionally biased region" description="Basic residues" evidence="25">
    <location>
        <begin position="365"/>
        <end position="381"/>
    </location>
</feature>
<evidence type="ECO:0000256" key="7">
    <source>
        <dbReference type="ARBA" id="ARBA00022692"/>
    </source>
</evidence>
<evidence type="ECO:0000256" key="22">
    <source>
        <dbReference type="ARBA" id="ARBA00068468"/>
    </source>
</evidence>
<protein>
    <recommendedName>
        <fullName evidence="22">Potassium channel subfamily K member 4</fullName>
    </recommendedName>
    <alternativeName>
        <fullName evidence="23">TWIK-related arachidonic acid-stimulated potassium channel protein</fullName>
    </alternativeName>
</protein>
<dbReference type="FunFam" id="1.10.287.70:FF:000106">
    <property type="entry name" value="Potassium channel subfamily K member 4"/>
    <property type="match status" value="1"/>
</dbReference>
<keyword evidence="12 24" id="KW-0406">Ion transport</keyword>
<evidence type="ECO:0000256" key="9">
    <source>
        <dbReference type="ARBA" id="ARBA00022826"/>
    </source>
</evidence>